<name>A0ACC1U8U4_9AGAR</name>
<accession>A0ACC1U8U4</accession>
<protein>
    <submittedName>
        <fullName evidence="1">Uncharacterized protein</fullName>
    </submittedName>
</protein>
<evidence type="ECO:0000313" key="2">
    <source>
        <dbReference type="Proteomes" id="UP001163835"/>
    </source>
</evidence>
<dbReference type="EMBL" id="MU794995">
    <property type="protein sequence ID" value="KAJ3813380.1"/>
    <property type="molecule type" value="Genomic_DNA"/>
</dbReference>
<keyword evidence="2" id="KW-1185">Reference proteome</keyword>
<organism evidence="1 2">
    <name type="scientific">Lentinula aff. lateritia</name>
    <dbReference type="NCBI Taxonomy" id="2804960"/>
    <lineage>
        <taxon>Eukaryota</taxon>
        <taxon>Fungi</taxon>
        <taxon>Dikarya</taxon>
        <taxon>Basidiomycota</taxon>
        <taxon>Agaricomycotina</taxon>
        <taxon>Agaricomycetes</taxon>
        <taxon>Agaricomycetidae</taxon>
        <taxon>Agaricales</taxon>
        <taxon>Marasmiineae</taxon>
        <taxon>Omphalotaceae</taxon>
        <taxon>Lentinula</taxon>
    </lineage>
</organism>
<comment type="caution">
    <text evidence="1">The sequence shown here is derived from an EMBL/GenBank/DDBJ whole genome shotgun (WGS) entry which is preliminary data.</text>
</comment>
<gene>
    <name evidence="1" type="ORF">F5876DRAFT_73964</name>
</gene>
<evidence type="ECO:0000313" key="1">
    <source>
        <dbReference type="EMBL" id="KAJ3813380.1"/>
    </source>
</evidence>
<proteinExistence type="predicted"/>
<sequence>MKNSRRYDYVTIDDELESHYNVSGSVGSGSRERASSLKSKKTASIKTIPIQVSSSGGVENAARGEADCGSVFPGEVARLWQEGDPYRFSPKRRGDPWEESMKRVDLYDDEMCRGWKEDVDTLLVFAGLFSAAVTAFIIESYKWLQPNNLDFNLQLLQHIAVQLNTQISTSAQQDFSAASAVRINAVWFLSLIFSLSTVLLGILCKQWLREHRRDTPVSSSKEALELRQLRFESLEKWGIPALLASLPLILQLALVLFFYGLLDLLWSLNVVVAAICTVAAAISLSIPFLTTILPTYYLFKFSSSIDEDEAHICPYKSPQAWLFYKLMTFFSLGGHDPFQSWASSDLFLLRNHSPLRRVQHSIFLLRGLRWMVKTFCDSSVMANHMFHCFQNLPVDVAAFATGWIGAYSRDSIYYHFFKNSAWDLDLGKFLAELFLRQINSPAHKDRTVGDALKSFWHLAVLDFVGDGQAPQLHLEFLQQIIATIRCYCADDRITLFDMNPLMIVCRDLWRHPDSAIRQQSICIVDDFEAWISRTSEELQREFIPSFASSITDIIYLEDERAPTSALILSEKGRAFIKLLDKHLAVQNIDLDKYSLQEVPMSWQEAKAKVLRLSGSPPDFFEEVSFDSNTPATNDPRGSLVASDSLTVG</sequence>
<reference evidence="1" key="1">
    <citation type="submission" date="2022-09" db="EMBL/GenBank/DDBJ databases">
        <title>A Global Phylogenomic Analysis of the Shiitake Genus Lentinula.</title>
        <authorList>
            <consortium name="DOE Joint Genome Institute"/>
            <person name="Sierra-Patev S."/>
            <person name="Min B."/>
            <person name="Naranjo-Ortiz M."/>
            <person name="Looney B."/>
            <person name="Konkel Z."/>
            <person name="Slot J.C."/>
            <person name="Sakamoto Y."/>
            <person name="Steenwyk J.L."/>
            <person name="Rokas A."/>
            <person name="Carro J."/>
            <person name="Camarero S."/>
            <person name="Ferreira P."/>
            <person name="Molpeceres G."/>
            <person name="Ruiz-Duenas F.J."/>
            <person name="Serrano A."/>
            <person name="Henrissat B."/>
            <person name="Drula E."/>
            <person name="Hughes K.W."/>
            <person name="Mata J.L."/>
            <person name="Ishikawa N.K."/>
            <person name="Vargas-Isla R."/>
            <person name="Ushijima S."/>
            <person name="Smith C.A."/>
            <person name="Ahrendt S."/>
            <person name="Andreopoulos W."/>
            <person name="He G."/>
            <person name="Labutti K."/>
            <person name="Lipzen A."/>
            <person name="Ng V."/>
            <person name="Riley R."/>
            <person name="Sandor L."/>
            <person name="Barry K."/>
            <person name="Martinez A.T."/>
            <person name="Xiao Y."/>
            <person name="Gibbons J.G."/>
            <person name="Terashima K."/>
            <person name="Grigoriev I.V."/>
            <person name="Hibbett D.S."/>
        </authorList>
    </citation>
    <scope>NUCLEOTIDE SEQUENCE</scope>
    <source>
        <strain evidence="1">TMI1499</strain>
    </source>
</reference>
<dbReference type="Proteomes" id="UP001163835">
    <property type="component" value="Unassembled WGS sequence"/>
</dbReference>